<dbReference type="AlphaFoldDB" id="A0A1Q6HPE2"/>
<name>A0A1Q6HPE2_BACUN</name>
<organism evidence="2 3">
    <name type="scientific">Bacteroides uniformis</name>
    <dbReference type="NCBI Taxonomy" id="820"/>
    <lineage>
        <taxon>Bacteria</taxon>
        <taxon>Pseudomonadati</taxon>
        <taxon>Bacteroidota</taxon>
        <taxon>Bacteroidia</taxon>
        <taxon>Bacteroidales</taxon>
        <taxon>Bacteroidaceae</taxon>
        <taxon>Bacteroides</taxon>
    </lineage>
</organism>
<dbReference type="InterPro" id="IPR007345">
    <property type="entry name" value="Polysacch_pyruvyl_Trfase"/>
</dbReference>
<reference evidence="2 3" key="1">
    <citation type="journal article" date="2016" name="Nat. Biotechnol.">
        <title>Measurement of bacterial replication rates in microbial communities.</title>
        <authorList>
            <person name="Brown C.T."/>
            <person name="Olm M.R."/>
            <person name="Thomas B.C."/>
            <person name="Banfield J.F."/>
        </authorList>
    </citation>
    <scope>NUCLEOTIDE SEQUENCE [LARGE SCALE GENOMIC DNA]</scope>
    <source>
        <strain evidence="2">45_41</strain>
    </source>
</reference>
<comment type="caution">
    <text evidence="2">The sequence shown here is derived from an EMBL/GenBank/DDBJ whole genome shotgun (WGS) entry which is preliminary data.</text>
</comment>
<gene>
    <name evidence="2" type="ORF">BHV79_19085</name>
</gene>
<evidence type="ECO:0000313" key="3">
    <source>
        <dbReference type="Proteomes" id="UP000186549"/>
    </source>
</evidence>
<accession>A0A1Q6HPE2</accession>
<dbReference type="Proteomes" id="UP000186549">
    <property type="component" value="Unassembled WGS sequence"/>
</dbReference>
<protein>
    <recommendedName>
        <fullName evidence="1">Polysaccharide pyruvyl transferase domain-containing protein</fullName>
    </recommendedName>
</protein>
<feature type="domain" description="Polysaccharide pyruvyl transferase" evidence="1">
    <location>
        <begin position="13"/>
        <end position="323"/>
    </location>
</feature>
<dbReference type="Pfam" id="PF04230">
    <property type="entry name" value="PS_pyruv_trans"/>
    <property type="match status" value="1"/>
</dbReference>
<dbReference type="EMBL" id="MNQU01000341">
    <property type="protein sequence ID" value="OKZ28521.1"/>
    <property type="molecule type" value="Genomic_DNA"/>
</dbReference>
<proteinExistence type="predicted"/>
<evidence type="ECO:0000259" key="1">
    <source>
        <dbReference type="Pfam" id="PF04230"/>
    </source>
</evidence>
<evidence type="ECO:0000313" key="2">
    <source>
        <dbReference type="EMBL" id="OKZ28521.1"/>
    </source>
</evidence>
<sequence>MNIGILTYYRVANFGANLQAVSTYYYLKNNGYNPLFILYESDDTVKNFQKKQANEIQKEEHVHFVDTVIPNQSFRCFNANDINRAINEYNLDAIIIGSDAVLQHHPICARIKKGKRKPFYIEKMVSERIFPNCFWGCGISEKISMAMMSVSSQNSEYKYFGKKLSRKMSETLSRMKYISVRDSWTRDMVVSITHDKIIPPVTPDPVFAFNENAGFLVPSEESLRKKYNLPQKYVLISLLHQDLTIQQMEELKKEFAKYEMHCIAFPMPVGIRFKHPFAYEIGIPLPVLDWYGLIKYASAYVGSNMHPIIVSLHNGTPCYSIDYWGTTDFWGNHLGDGSSKVAHILKVFKLEKNRISINKGKCDLNAKQVVESIISFPREQVIKQAKSYANEYEQMMKQIIASLM</sequence>